<evidence type="ECO:0000313" key="1">
    <source>
        <dbReference type="EMBL" id="PAE90544.1"/>
    </source>
</evidence>
<gene>
    <name evidence="1" type="ORF">CHH72_01265</name>
</gene>
<dbReference type="RefSeq" id="WP_011246573.1">
    <property type="nucleotide sequence ID" value="NZ_BOQQ01000005.1"/>
</dbReference>
<sequence>MKTLFEVKQLLKQYGAFIYTRDLDADMQLMQMEMEELHRLGLIERGEFQQAMLVLKREQRAAKMGERAND</sequence>
<accession>A0A268P455</accession>
<dbReference type="SUPFAM" id="SSF158379">
    <property type="entry name" value="YqgQ-like"/>
    <property type="match status" value="1"/>
</dbReference>
<dbReference type="OMA" id="NITIMQE"/>
<dbReference type="InterPro" id="IPR009256">
    <property type="entry name" value="YqgQ-like"/>
</dbReference>
<protein>
    <submittedName>
        <fullName evidence="1">DUF910 domain-containing protein</fullName>
    </submittedName>
</protein>
<reference evidence="1 2" key="1">
    <citation type="submission" date="2017-07" db="EMBL/GenBank/DDBJ databases">
        <title>Isolation and whole genome analysis of endospore-forming bacteria from heroin.</title>
        <authorList>
            <person name="Kalinowski J."/>
            <person name="Ahrens B."/>
            <person name="Al-Dilaimi A."/>
            <person name="Winkler A."/>
            <person name="Wibberg D."/>
            <person name="Schleenbecker U."/>
            <person name="Ruckert C."/>
            <person name="Wolfel R."/>
            <person name="Grass G."/>
        </authorList>
    </citation>
    <scope>NUCLEOTIDE SEQUENCE [LARGE SCALE GENOMIC DNA]</scope>
    <source>
        <strain evidence="1 2">7539</strain>
    </source>
</reference>
<dbReference type="Proteomes" id="UP000216207">
    <property type="component" value="Unassembled WGS sequence"/>
</dbReference>
<dbReference type="AlphaFoldDB" id="A0A268P455"/>
<organism evidence="1 2">
    <name type="scientific">Shouchella clausii</name>
    <name type="common">Alkalihalobacillus clausii</name>
    <dbReference type="NCBI Taxonomy" id="79880"/>
    <lineage>
        <taxon>Bacteria</taxon>
        <taxon>Bacillati</taxon>
        <taxon>Bacillota</taxon>
        <taxon>Bacilli</taxon>
        <taxon>Bacillales</taxon>
        <taxon>Bacillaceae</taxon>
        <taxon>Shouchella</taxon>
    </lineage>
</organism>
<evidence type="ECO:0000313" key="2">
    <source>
        <dbReference type="Proteomes" id="UP000216207"/>
    </source>
</evidence>
<dbReference type="InterPro" id="IPR023164">
    <property type="entry name" value="YqgQ-like_sf"/>
</dbReference>
<dbReference type="Pfam" id="PF06014">
    <property type="entry name" value="YqgQ-like"/>
    <property type="match status" value="1"/>
</dbReference>
<proteinExistence type="predicted"/>
<dbReference type="EMBL" id="NPCC01000004">
    <property type="protein sequence ID" value="PAE90544.1"/>
    <property type="molecule type" value="Genomic_DNA"/>
</dbReference>
<name>A0A268P455_SHOCL</name>
<comment type="caution">
    <text evidence="1">The sequence shown here is derived from an EMBL/GenBank/DDBJ whole genome shotgun (WGS) entry which is preliminary data.</text>
</comment>
<dbReference type="Gene3D" id="1.10.287.760">
    <property type="entry name" value="YqgQ-like"/>
    <property type="match status" value="1"/>
</dbReference>